<dbReference type="EMBL" id="CCKQ01004931">
    <property type="protein sequence ID" value="CDW76082.1"/>
    <property type="molecule type" value="Genomic_DNA"/>
</dbReference>
<feature type="region of interest" description="Disordered" evidence="2">
    <location>
        <begin position="610"/>
        <end position="649"/>
    </location>
</feature>
<dbReference type="AlphaFoldDB" id="A0A078A2N0"/>
<feature type="compositionally biased region" description="Polar residues" evidence="2">
    <location>
        <begin position="556"/>
        <end position="571"/>
    </location>
</feature>
<feature type="region of interest" description="Disordered" evidence="2">
    <location>
        <begin position="453"/>
        <end position="488"/>
    </location>
</feature>
<evidence type="ECO:0000256" key="1">
    <source>
        <dbReference type="SAM" id="Coils"/>
    </source>
</evidence>
<accession>A0A078A2N0</accession>
<keyword evidence="1" id="KW-0175">Coiled coil</keyword>
<dbReference type="Proteomes" id="UP000039865">
    <property type="component" value="Unassembled WGS sequence"/>
</dbReference>
<gene>
    <name evidence="3" type="primary">Contig16816.g17914</name>
    <name evidence="3" type="ORF">STYLEM_5078</name>
</gene>
<sequence>MQIQSREQSKALYEPLMKIENTAFGSRENNYQLNKSQKDVMLQEKINISLKDSKQKQDFNEKENRNSISLNERQNNQTTQAFNLSSQPNQLLQQVFLMLAEIKNQNQYLIERNTELEQTINQEIKPMMRDGFIELRSEIRDVKRKIKTKENEQVKRYRFMQTRAHRKFQSTQKLYTVNQTEPSQEEESQKGQDERLQLDVNAESTFMRKLEETVQDQKPITDDMRFSIGANLLQMMQQNSLNQQKKPRVRNFNFRCNLKEIDKIIEEELGEGNGQDQSNYEMSVNASPMNKLQFDQTIEKQNREIEEAEAREFNQNMNIMNSNDGKNTSFKIQMQRPGTGMRVDGPRQRKMWGVNPRKSIKGRPKTGAAQKINKTDITRLSSEDPILALLRQQQSQEQPQIQSVLEIEGENKIESNNYIQNKSVIDQIQELKIEDLEVEFKAIEKQKPQIIEETKQSPQQQQINQQQQNPQPQQRRGNLPVRRGMFKAPPSNLIESLLMEDSHTEEIKNQKLTELPETKKAITPIRIQRNFIGNMKVNNFVVDKSKSRSRSRARHSNNQPKSTSNNKQKQLQAKKFGPINFCDNDSEEDQEAEQNPFQFTRGMINFTKNQNQANEAESDKFTDTEKGGAFFINDQGKNKKNDSGDFNLL</sequence>
<feature type="coiled-coil region" evidence="1">
    <location>
        <begin position="99"/>
        <end position="152"/>
    </location>
</feature>
<feature type="compositionally biased region" description="Low complexity" evidence="2">
    <location>
        <begin position="456"/>
        <end position="474"/>
    </location>
</feature>
<organism evidence="3 4">
    <name type="scientific">Stylonychia lemnae</name>
    <name type="common">Ciliate</name>
    <dbReference type="NCBI Taxonomy" id="5949"/>
    <lineage>
        <taxon>Eukaryota</taxon>
        <taxon>Sar</taxon>
        <taxon>Alveolata</taxon>
        <taxon>Ciliophora</taxon>
        <taxon>Intramacronucleata</taxon>
        <taxon>Spirotrichea</taxon>
        <taxon>Stichotrichia</taxon>
        <taxon>Sporadotrichida</taxon>
        <taxon>Oxytrichidae</taxon>
        <taxon>Stylonychinae</taxon>
        <taxon>Stylonychia</taxon>
    </lineage>
</organism>
<reference evidence="3 4" key="1">
    <citation type="submission" date="2014-06" db="EMBL/GenBank/DDBJ databases">
        <authorList>
            <person name="Swart Estienne"/>
        </authorList>
    </citation>
    <scope>NUCLEOTIDE SEQUENCE [LARGE SCALE GENOMIC DNA]</scope>
    <source>
        <strain evidence="3 4">130c</strain>
    </source>
</reference>
<feature type="compositionally biased region" description="Basic and acidic residues" evidence="2">
    <location>
        <begin position="617"/>
        <end position="626"/>
    </location>
</feature>
<evidence type="ECO:0000313" key="3">
    <source>
        <dbReference type="EMBL" id="CDW76082.1"/>
    </source>
</evidence>
<dbReference type="InParanoid" id="A0A078A2N0"/>
<evidence type="ECO:0000256" key="2">
    <source>
        <dbReference type="SAM" id="MobiDB-lite"/>
    </source>
</evidence>
<proteinExistence type="predicted"/>
<feature type="region of interest" description="Disordered" evidence="2">
    <location>
        <begin position="337"/>
        <end position="369"/>
    </location>
</feature>
<feature type="region of interest" description="Disordered" evidence="2">
    <location>
        <begin position="543"/>
        <end position="573"/>
    </location>
</feature>
<evidence type="ECO:0000313" key="4">
    <source>
        <dbReference type="Proteomes" id="UP000039865"/>
    </source>
</evidence>
<name>A0A078A2N0_STYLE</name>
<feature type="compositionally biased region" description="Basic and acidic residues" evidence="2">
    <location>
        <begin position="54"/>
        <end position="65"/>
    </location>
</feature>
<feature type="coiled-coil region" evidence="1">
    <location>
        <begin position="291"/>
        <end position="323"/>
    </location>
</feature>
<feature type="region of interest" description="Disordered" evidence="2">
    <location>
        <begin position="54"/>
        <end position="74"/>
    </location>
</feature>
<keyword evidence="4" id="KW-1185">Reference proteome</keyword>
<protein>
    <submittedName>
        <fullName evidence="3">Uncharacterized protein</fullName>
    </submittedName>
</protein>